<dbReference type="AlphaFoldDB" id="A0A1Z4EGS5"/>
<sequence length="356" mass="35933">MTGPIDFALRPPEINSALMYAGDGSGSMLAAASAWRSLAAELHHCAAAFDSTMTALVDEQWHGPVSASPAATAAARYTTWLRTTAAWADRTAMRADAAAAAYEAAFAATVPPAVVAANRSELAYLVATNLLGQNTPAIMATQAQYMEMWAQDADAMTSYAAASMAAARLTPAAAPPEVVHPGLTDDPPTPPWQPPEWWTDLINNWGPNSNLVNSIATVVAGFTLPTTYAGLGAGGDAAAAAGDGAAAAADGAAAASADIGAIAGELARATGFGAVTSGAGNATLIGKLAVPQSWTTASEITRVSSAIGTPMVSQGQAAAPGMPGMPMANMSSRAIGRHAPQYGFRPQIITRPPSAG</sequence>
<comment type="similarity">
    <text evidence="1">Belongs to the mycobacterial PPE family.</text>
</comment>
<feature type="domain" description="PPE family C-terminal" evidence="3">
    <location>
        <begin position="278"/>
        <end position="352"/>
    </location>
</feature>
<dbReference type="Gene3D" id="1.20.1260.20">
    <property type="entry name" value="PPE superfamily"/>
    <property type="match status" value="1"/>
</dbReference>
<dbReference type="PANTHER" id="PTHR46766">
    <property type="entry name" value="GLUTAMINE-RICH PROTEIN 2"/>
    <property type="match status" value="1"/>
</dbReference>
<accession>A0A1Z4EGS5</accession>
<organism evidence="4 5">
    <name type="scientific">Mycobacterium shigaense</name>
    <dbReference type="NCBI Taxonomy" id="722731"/>
    <lineage>
        <taxon>Bacteria</taxon>
        <taxon>Bacillati</taxon>
        <taxon>Actinomycetota</taxon>
        <taxon>Actinomycetes</taxon>
        <taxon>Mycobacteriales</taxon>
        <taxon>Mycobacteriaceae</taxon>
        <taxon>Mycobacterium</taxon>
        <taxon>Mycobacterium simiae complex</taxon>
    </lineage>
</organism>
<reference evidence="5" key="1">
    <citation type="submission" date="2017-06" db="EMBL/GenBank/DDBJ databases">
        <title>Complete Genome Sequence of Mycobacterium shigaense.</title>
        <authorList>
            <person name="Fukano H."/>
            <person name="Yoshida M."/>
            <person name="Kazumi Y."/>
            <person name="Ogura Y."/>
            <person name="Mitarai S."/>
            <person name="Hayashi T."/>
            <person name="Hoshino Y."/>
        </authorList>
    </citation>
    <scope>NUCLEOTIDE SEQUENCE [LARGE SCALE GENOMIC DNA]</scope>
    <source>
        <strain evidence="5">UN-152</strain>
    </source>
</reference>
<dbReference type="Proteomes" id="UP000217736">
    <property type="component" value="Chromosome"/>
</dbReference>
<dbReference type="KEGG" id="mshg:MSG_02029"/>
<dbReference type="PANTHER" id="PTHR46766:SF1">
    <property type="entry name" value="GLUTAMINE-RICH PROTEIN 2"/>
    <property type="match status" value="1"/>
</dbReference>
<dbReference type="InterPro" id="IPR038332">
    <property type="entry name" value="PPE_sf"/>
</dbReference>
<dbReference type="Pfam" id="PF00823">
    <property type="entry name" value="PPE"/>
    <property type="match status" value="1"/>
</dbReference>
<proteinExistence type="inferred from homology"/>
<keyword evidence="5" id="KW-1185">Reference proteome</keyword>
<dbReference type="SUPFAM" id="SSF140459">
    <property type="entry name" value="PE/PPE dimer-like"/>
    <property type="match status" value="1"/>
</dbReference>
<dbReference type="Pfam" id="PF12484">
    <property type="entry name" value="PPE-SVP"/>
    <property type="match status" value="1"/>
</dbReference>
<dbReference type="EMBL" id="AP018164">
    <property type="protein sequence ID" value="BAX92178.1"/>
    <property type="molecule type" value="Genomic_DNA"/>
</dbReference>
<evidence type="ECO:0000313" key="5">
    <source>
        <dbReference type="Proteomes" id="UP000217736"/>
    </source>
</evidence>
<protein>
    <submittedName>
        <fullName evidence="4">Putative PPE family protein PPE51</fullName>
    </submittedName>
</protein>
<dbReference type="GO" id="GO:0052572">
    <property type="term" value="P:response to host immune response"/>
    <property type="evidence" value="ECO:0007669"/>
    <property type="project" value="TreeGrafter"/>
</dbReference>
<dbReference type="OrthoDB" id="4705985at2"/>
<dbReference type="RefSeq" id="WP_105886897.1">
    <property type="nucleotide sequence ID" value="NZ_AP018164.1"/>
</dbReference>
<evidence type="ECO:0000259" key="3">
    <source>
        <dbReference type="Pfam" id="PF12484"/>
    </source>
</evidence>
<dbReference type="InterPro" id="IPR000030">
    <property type="entry name" value="PPE_dom"/>
</dbReference>
<evidence type="ECO:0000259" key="2">
    <source>
        <dbReference type="Pfam" id="PF00823"/>
    </source>
</evidence>
<feature type="domain" description="PPE" evidence="2">
    <location>
        <begin position="6"/>
        <end position="170"/>
    </location>
</feature>
<name>A0A1Z4EGS5_9MYCO</name>
<dbReference type="InterPro" id="IPR022171">
    <property type="entry name" value="PPE_C"/>
</dbReference>
<gene>
    <name evidence="4" type="primary">PPE51</name>
    <name evidence="4" type="ORF">MSG_02029</name>
</gene>
<evidence type="ECO:0000256" key="1">
    <source>
        <dbReference type="ARBA" id="ARBA00010652"/>
    </source>
</evidence>
<evidence type="ECO:0000313" key="4">
    <source>
        <dbReference type="EMBL" id="BAX92178.1"/>
    </source>
</evidence>